<evidence type="ECO:0000313" key="3">
    <source>
        <dbReference type="Proteomes" id="UP000007969"/>
    </source>
</evidence>
<dbReference type="HOGENOM" id="CLU_488944_0_0_9"/>
<dbReference type="Proteomes" id="UP000007969">
    <property type="component" value="Chromosome"/>
</dbReference>
<dbReference type="EMBL" id="AP009049">
    <property type="protein sequence ID" value="BAH07876.1"/>
    <property type="molecule type" value="Genomic_DNA"/>
</dbReference>
<proteinExistence type="predicted"/>
<keyword evidence="1" id="KW-0175">Coiled coil</keyword>
<name>B9E5V1_CLOK1</name>
<dbReference type="KEGG" id="ckr:CKR_2825"/>
<protein>
    <submittedName>
        <fullName evidence="2">Uncharacterized protein</fullName>
    </submittedName>
</protein>
<evidence type="ECO:0000256" key="1">
    <source>
        <dbReference type="SAM" id="Coils"/>
    </source>
</evidence>
<accession>B9E5V1</accession>
<evidence type="ECO:0000313" key="2">
    <source>
        <dbReference type="EMBL" id="BAH07876.1"/>
    </source>
</evidence>
<dbReference type="AlphaFoldDB" id="B9E5V1"/>
<gene>
    <name evidence="2" type="ordered locus">CKR_2825</name>
</gene>
<reference evidence="3" key="1">
    <citation type="submission" date="2005-09" db="EMBL/GenBank/DDBJ databases">
        <title>Complete genome sequence of Clostridium kluyveri and comparative genomics of Clostridia species.</title>
        <authorList>
            <person name="Inui M."/>
            <person name="Nonaka H."/>
            <person name="Shinoda Y."/>
            <person name="Ikenaga Y."/>
            <person name="Abe M."/>
            <person name="Naito K."/>
            <person name="Vertes A.A."/>
            <person name="Yukawa H."/>
        </authorList>
    </citation>
    <scope>NUCLEOTIDE SEQUENCE [LARGE SCALE GENOMIC DNA]</scope>
    <source>
        <strain evidence="3">NBRC 12016</strain>
    </source>
</reference>
<feature type="coiled-coil region" evidence="1">
    <location>
        <begin position="392"/>
        <end position="482"/>
    </location>
</feature>
<sequence>MKNIMINKYPWIFINNKKEVWKFYLNSNGELMYKIMYEKEKWTEEKVIDTGIIEFAICVEDELIHILYVNKRNEVKYCRRKEEKWIGERVYSIRKDNFQVQDLKAVILQGKMHLFYLLAAVDGSKRGILKHCLWDGKKIKLYTIQYIVLSDKVNRYYEIQLNKKSYIDVFFISNRGDELSLNYCTYKHSWTEAKRLYGVQCDNIIFKVLNTNYAYNIVNKIKEGAIYSLEHVRIEENVSMKKYQIYKGSIEPVEPIMFYIDEKMFTCWHEGGRIFCSEYKFGKWEVPVKFNKNLREPIKSYNFLNMGNTSGSHIVYGTEDIDLCVFTFEELVENYISAVEEEKLSSDSSVGAEDKGIEEIKDKFKRICYENSLLKEKIDSFSVNMKKKKFIVQEYEDKINRILEEKKKLKEHCNFFMEVKQNVQKELDETKNELEKQRMFNNNIKNDLNKKSKDNKLLKEKIDSLIEENARLKEELDFERSQSLVTKLFRKKE</sequence>
<organism evidence="2 3">
    <name type="scientific">Clostridium kluyveri (strain NBRC 12016)</name>
    <dbReference type="NCBI Taxonomy" id="583346"/>
    <lineage>
        <taxon>Bacteria</taxon>
        <taxon>Bacillati</taxon>
        <taxon>Bacillota</taxon>
        <taxon>Clostridia</taxon>
        <taxon>Eubacteriales</taxon>
        <taxon>Clostridiaceae</taxon>
        <taxon>Clostridium</taxon>
    </lineage>
</organism>